<dbReference type="PANTHER" id="PTHR15822">
    <property type="entry name" value="TRAF AND TNF RECEPTOR-ASSOCIATED PROTEIN"/>
    <property type="match status" value="1"/>
</dbReference>
<evidence type="ECO:0000256" key="5">
    <source>
        <dbReference type="ARBA" id="ARBA00022763"/>
    </source>
</evidence>
<comment type="caution">
    <text evidence="10">The sequence shown here is derived from an EMBL/GenBank/DDBJ whole genome shotgun (WGS) entry which is preliminary data.</text>
</comment>
<evidence type="ECO:0000256" key="1">
    <source>
        <dbReference type="ARBA" id="ARBA00001936"/>
    </source>
</evidence>
<dbReference type="GO" id="GO:0016787">
    <property type="term" value="F:hydrolase activity"/>
    <property type="evidence" value="ECO:0007669"/>
    <property type="project" value="UniProtKB-KW"/>
</dbReference>
<evidence type="ECO:0000256" key="3">
    <source>
        <dbReference type="ARBA" id="ARBA00022722"/>
    </source>
</evidence>
<keyword evidence="3" id="KW-0540">Nuclease</keyword>
<keyword evidence="6" id="KW-0378">Hydrolase</keyword>
<organism evidence="10 11">
    <name type="scientific">Streptomyces botrytidirepellens</name>
    <dbReference type="NCBI Taxonomy" id="2486417"/>
    <lineage>
        <taxon>Bacteria</taxon>
        <taxon>Bacillati</taxon>
        <taxon>Actinomycetota</taxon>
        <taxon>Actinomycetes</taxon>
        <taxon>Kitasatosporales</taxon>
        <taxon>Streptomycetaceae</taxon>
        <taxon>Streptomyces</taxon>
    </lineage>
</organism>
<name>A0A3M8TMM6_9ACTN</name>
<keyword evidence="5" id="KW-0227">DNA damage</keyword>
<accession>A0A3M8TMM6</accession>
<dbReference type="EMBL" id="RIBZ01000751">
    <property type="protein sequence ID" value="RNF94667.1"/>
    <property type="molecule type" value="Genomic_DNA"/>
</dbReference>
<dbReference type="Pfam" id="PF03372">
    <property type="entry name" value="Exo_endo_phos"/>
    <property type="match status" value="1"/>
</dbReference>
<dbReference type="PANTHER" id="PTHR15822:SF4">
    <property type="entry name" value="TYROSYL-DNA PHOSPHODIESTERASE 2"/>
    <property type="match status" value="1"/>
</dbReference>
<protein>
    <submittedName>
        <fullName evidence="10">Endonuclease</fullName>
    </submittedName>
</protein>
<dbReference type="Gene3D" id="3.60.10.10">
    <property type="entry name" value="Endonuclease/exonuclease/phosphatase"/>
    <property type="match status" value="1"/>
</dbReference>
<evidence type="ECO:0000256" key="7">
    <source>
        <dbReference type="ARBA" id="ARBA00022842"/>
    </source>
</evidence>
<proteinExistence type="predicted"/>
<sequence length="261" mass="27831">MVLADLPASTTGPDAAVVRVLSYNIRSLRDDREALARVIRACAPDVVCVQEAPRFFRWRKAVAWLARETGLVYATGGATATGPMILTSLRAHVERAEDILLPRVPGLHRRGFATAVLRFGGGHRDDDGIRLGVVSCHLSLAAAERYDQAGMLLDRVAALDVPYAVAAGDINEQPDGRAFRRIAGTLRDGWATEPWGSEATFDPGDPRRRIDALFASDGIEIIGCGVPSGLPGVGDADLRAATDHLPVLAALRLPRVAPSSA</sequence>
<keyword evidence="11" id="KW-1185">Reference proteome</keyword>
<keyword evidence="7" id="KW-0460">Magnesium</keyword>
<evidence type="ECO:0000313" key="11">
    <source>
        <dbReference type="Proteomes" id="UP000275401"/>
    </source>
</evidence>
<evidence type="ECO:0000256" key="6">
    <source>
        <dbReference type="ARBA" id="ARBA00022801"/>
    </source>
</evidence>
<dbReference type="RefSeq" id="WP_123106770.1">
    <property type="nucleotide sequence ID" value="NZ_RIBZ01000751.1"/>
</dbReference>
<evidence type="ECO:0000256" key="2">
    <source>
        <dbReference type="ARBA" id="ARBA00001946"/>
    </source>
</evidence>
<evidence type="ECO:0000256" key="4">
    <source>
        <dbReference type="ARBA" id="ARBA00022723"/>
    </source>
</evidence>
<dbReference type="GO" id="GO:0004519">
    <property type="term" value="F:endonuclease activity"/>
    <property type="evidence" value="ECO:0007669"/>
    <property type="project" value="UniProtKB-KW"/>
</dbReference>
<dbReference type="SUPFAM" id="SSF56219">
    <property type="entry name" value="DNase I-like"/>
    <property type="match status" value="1"/>
</dbReference>
<evidence type="ECO:0000313" key="10">
    <source>
        <dbReference type="EMBL" id="RNF94667.1"/>
    </source>
</evidence>
<evidence type="ECO:0000259" key="9">
    <source>
        <dbReference type="Pfam" id="PF03372"/>
    </source>
</evidence>
<keyword evidence="8" id="KW-0234">DNA repair</keyword>
<keyword evidence="4" id="KW-0479">Metal-binding</keyword>
<keyword evidence="10" id="KW-0255">Endonuclease</keyword>
<comment type="cofactor">
    <cofactor evidence="1">
        <name>Mn(2+)</name>
        <dbReference type="ChEBI" id="CHEBI:29035"/>
    </cofactor>
</comment>
<dbReference type="InterPro" id="IPR051547">
    <property type="entry name" value="TDP2-like"/>
</dbReference>
<gene>
    <name evidence="10" type="ORF">EEJ42_38245</name>
</gene>
<feature type="domain" description="Endonuclease/exonuclease/phosphatase" evidence="9">
    <location>
        <begin position="21"/>
        <end position="244"/>
    </location>
</feature>
<dbReference type="InterPro" id="IPR036691">
    <property type="entry name" value="Endo/exonu/phosph_ase_sf"/>
</dbReference>
<dbReference type="InterPro" id="IPR005135">
    <property type="entry name" value="Endo/exonuclease/phosphatase"/>
</dbReference>
<dbReference type="GO" id="GO:0046872">
    <property type="term" value="F:metal ion binding"/>
    <property type="evidence" value="ECO:0007669"/>
    <property type="project" value="UniProtKB-KW"/>
</dbReference>
<evidence type="ECO:0000256" key="8">
    <source>
        <dbReference type="ARBA" id="ARBA00023204"/>
    </source>
</evidence>
<reference evidence="10 11" key="1">
    <citation type="submission" date="2018-11" db="EMBL/GenBank/DDBJ databases">
        <title>The Potential of Streptomyces as Biocontrol Agents against the Tomato grey mould, Botrytis cinerea (Gray mold) Frontiers in Microbiology.</title>
        <authorList>
            <person name="Li D."/>
        </authorList>
    </citation>
    <scope>NUCLEOTIDE SEQUENCE [LARGE SCALE GENOMIC DNA]</scope>
    <source>
        <strain evidence="10 11">NEAU-LD23</strain>
    </source>
</reference>
<dbReference type="AlphaFoldDB" id="A0A3M8TMM6"/>
<dbReference type="Proteomes" id="UP000275401">
    <property type="component" value="Unassembled WGS sequence"/>
</dbReference>
<comment type="cofactor">
    <cofactor evidence="2">
        <name>Mg(2+)</name>
        <dbReference type="ChEBI" id="CHEBI:18420"/>
    </cofactor>
</comment>
<dbReference type="GO" id="GO:0006281">
    <property type="term" value="P:DNA repair"/>
    <property type="evidence" value="ECO:0007669"/>
    <property type="project" value="UniProtKB-KW"/>
</dbReference>